<dbReference type="RefSeq" id="WP_047253403.1">
    <property type="nucleotide sequence ID" value="NZ_CP011545.1"/>
</dbReference>
<evidence type="ECO:0000313" key="3">
    <source>
        <dbReference type="Proteomes" id="UP000035540"/>
    </source>
</evidence>
<evidence type="ECO:0000313" key="2">
    <source>
        <dbReference type="EMBL" id="AKK09177.1"/>
    </source>
</evidence>
<proteinExistence type="predicted"/>
<evidence type="ECO:0000256" key="1">
    <source>
        <dbReference type="SAM" id="Phobius"/>
    </source>
</evidence>
<reference evidence="2 3" key="1">
    <citation type="journal article" date="2015" name="Genome Announc.">
        <title>Complete Genome Sequence of the Type Strain Corynebacterium testudinoris DSM 44614, Recovered from Necrotic Lesions in the Mouth of a Tortoise.</title>
        <authorList>
            <person name="Ruckert C."/>
            <person name="Kriete M."/>
            <person name="Jaenicke S."/>
            <person name="Winkler A."/>
            <person name="Tauch A."/>
        </authorList>
    </citation>
    <scope>NUCLEOTIDE SEQUENCE [LARGE SCALE GENOMIC DNA]</scope>
    <source>
        <strain evidence="2 3">DSM 44614</strain>
    </source>
</reference>
<gene>
    <name evidence="2" type="ORF">CTEST_08735</name>
</gene>
<keyword evidence="1" id="KW-0812">Transmembrane</keyword>
<dbReference type="EMBL" id="CP011545">
    <property type="protein sequence ID" value="AKK09177.1"/>
    <property type="molecule type" value="Genomic_DNA"/>
</dbReference>
<organism evidence="2 3">
    <name type="scientific">Corynebacterium testudinoris</name>
    <dbReference type="NCBI Taxonomy" id="136857"/>
    <lineage>
        <taxon>Bacteria</taxon>
        <taxon>Bacillati</taxon>
        <taxon>Actinomycetota</taxon>
        <taxon>Actinomycetes</taxon>
        <taxon>Mycobacteriales</taxon>
        <taxon>Corynebacteriaceae</taxon>
        <taxon>Corynebacterium</taxon>
    </lineage>
</organism>
<accession>A0A0G3HDH9</accession>
<dbReference type="STRING" id="136857.CTEST_08735"/>
<protein>
    <submittedName>
        <fullName evidence="2">Putative DUF2567 family protein</fullName>
    </submittedName>
</protein>
<feature type="transmembrane region" description="Helical" evidence="1">
    <location>
        <begin position="128"/>
        <end position="153"/>
    </location>
</feature>
<feature type="transmembrane region" description="Helical" evidence="1">
    <location>
        <begin position="12"/>
        <end position="35"/>
    </location>
</feature>
<dbReference type="KEGG" id="cted:CTEST_08735"/>
<sequence>MTVPRAWGSGAGVLAASLLAFSLCGAVWGLLRPAYRGTLTADGNLQLDSAFNVEFSSFISFVVATGLVATVMSLSAFIVVPDSRGPGMLWWVVFVSFVSALAFIAVGEVTSSLRYPMPDVDALSEGDFVTIVPALAPGVGLLAAPFMAALAYWCSALVSPDEEPSELELVR</sequence>
<dbReference type="AlphaFoldDB" id="A0A0G3HDH9"/>
<dbReference type="OrthoDB" id="4428081at2"/>
<keyword evidence="1" id="KW-0472">Membrane</keyword>
<feature type="transmembrane region" description="Helical" evidence="1">
    <location>
        <begin position="87"/>
        <end position="108"/>
    </location>
</feature>
<dbReference type="Proteomes" id="UP000035540">
    <property type="component" value="Chromosome"/>
</dbReference>
<dbReference type="PATRIC" id="fig|136857.5.peg.1736"/>
<feature type="transmembrane region" description="Helical" evidence="1">
    <location>
        <begin position="55"/>
        <end position="80"/>
    </location>
</feature>
<keyword evidence="3" id="KW-1185">Reference proteome</keyword>
<reference evidence="3" key="2">
    <citation type="submission" date="2015-05" db="EMBL/GenBank/DDBJ databases">
        <title>Complete genome sequence of Corynebacterium testudinoris DSM 44614, recovered from necrotic lesions in the mouth of a tortoise.</title>
        <authorList>
            <person name="Ruckert C."/>
            <person name="Albersmeier A."/>
            <person name="Winkler A."/>
            <person name="Tauch A."/>
        </authorList>
    </citation>
    <scope>NUCLEOTIDE SEQUENCE [LARGE SCALE GENOMIC DNA]</scope>
    <source>
        <strain evidence="3">DSM 44614</strain>
    </source>
</reference>
<keyword evidence="1" id="KW-1133">Transmembrane helix</keyword>
<name>A0A0G3HDH9_9CORY</name>